<keyword evidence="1" id="KW-1133">Transmembrane helix</keyword>
<feature type="domain" description="CWH43-like N-terminal" evidence="2">
    <location>
        <begin position="2"/>
        <end position="153"/>
    </location>
</feature>
<feature type="transmembrane region" description="Helical" evidence="1">
    <location>
        <begin position="63"/>
        <end position="81"/>
    </location>
</feature>
<keyword evidence="1" id="KW-0472">Membrane</keyword>
<protein>
    <recommendedName>
        <fullName evidence="2">CWH43-like N-terminal domain-containing protein</fullName>
    </recommendedName>
</protein>
<proteinExistence type="predicted"/>
<dbReference type="EMBL" id="KI913953">
    <property type="protein sequence ID" value="ETW08444.1"/>
    <property type="molecule type" value="Genomic_DNA"/>
</dbReference>
<feature type="transmembrane region" description="Helical" evidence="1">
    <location>
        <begin position="93"/>
        <end position="116"/>
    </location>
</feature>
<dbReference type="InterPro" id="IPR019402">
    <property type="entry name" value="CWH43_N"/>
</dbReference>
<sequence length="176" mass="18799">MLLSSLLWATTLLLFHWHSRLVSAHRHRVLISGILLCGLVSAMSILALGFMDTRLHLAGHNNAAVLFFTSSWTTVGLICLLRRRLSKPPPSSINVIAEGAAAIGLVSCAFRGVAALCTSEVFPNLLSLSPSHVALAEYAIVAALATFAATLSHEVAVLTPLVEAKYFSILQRGKGK</sequence>
<feature type="transmembrane region" description="Helical" evidence="1">
    <location>
        <begin position="29"/>
        <end position="51"/>
    </location>
</feature>
<dbReference type="OrthoDB" id="10429241at2759"/>
<evidence type="ECO:0000256" key="1">
    <source>
        <dbReference type="SAM" id="Phobius"/>
    </source>
</evidence>
<dbReference type="VEuPathDB" id="FungiDB:H310_01025"/>
<keyword evidence="1" id="KW-0812">Transmembrane</keyword>
<evidence type="ECO:0000313" key="3">
    <source>
        <dbReference type="EMBL" id="ETW08444.1"/>
    </source>
</evidence>
<name>A0A024UQA0_9STRA</name>
<dbReference type="Pfam" id="PF10277">
    <property type="entry name" value="Frag1"/>
    <property type="match status" value="1"/>
</dbReference>
<reference evidence="3" key="1">
    <citation type="submission" date="2013-12" db="EMBL/GenBank/DDBJ databases">
        <title>The Genome Sequence of Aphanomyces invadans NJM9701.</title>
        <authorList>
            <consortium name="The Broad Institute Genomics Platform"/>
            <person name="Russ C."/>
            <person name="Tyler B."/>
            <person name="van West P."/>
            <person name="Dieguez-Uribeondo J."/>
            <person name="Young S.K."/>
            <person name="Zeng Q."/>
            <person name="Gargeya S."/>
            <person name="Fitzgerald M."/>
            <person name="Abouelleil A."/>
            <person name="Alvarado L."/>
            <person name="Chapman S.B."/>
            <person name="Gainer-Dewar J."/>
            <person name="Goldberg J."/>
            <person name="Griggs A."/>
            <person name="Gujja S."/>
            <person name="Hansen M."/>
            <person name="Howarth C."/>
            <person name="Imamovic A."/>
            <person name="Ireland A."/>
            <person name="Larimer J."/>
            <person name="McCowan C."/>
            <person name="Murphy C."/>
            <person name="Pearson M."/>
            <person name="Poon T.W."/>
            <person name="Priest M."/>
            <person name="Roberts A."/>
            <person name="Saif S."/>
            <person name="Shea T."/>
            <person name="Sykes S."/>
            <person name="Wortman J."/>
            <person name="Nusbaum C."/>
            <person name="Birren B."/>
        </authorList>
    </citation>
    <scope>NUCLEOTIDE SEQUENCE [LARGE SCALE GENOMIC DNA]</scope>
    <source>
        <strain evidence="3">NJM9701</strain>
    </source>
</reference>
<feature type="transmembrane region" description="Helical" evidence="1">
    <location>
        <begin position="136"/>
        <end position="162"/>
    </location>
</feature>
<evidence type="ECO:0000259" key="2">
    <source>
        <dbReference type="Pfam" id="PF10277"/>
    </source>
</evidence>
<feature type="transmembrane region" description="Helical" evidence="1">
    <location>
        <begin position="6"/>
        <end position="22"/>
    </location>
</feature>
<accession>A0A024UQA0</accession>
<gene>
    <name evidence="3" type="ORF">H310_01025</name>
</gene>
<dbReference type="GeneID" id="20078075"/>
<dbReference type="RefSeq" id="XP_008862249.1">
    <property type="nucleotide sequence ID" value="XM_008864027.1"/>
</dbReference>
<organism evidence="3">
    <name type="scientific">Aphanomyces invadans</name>
    <dbReference type="NCBI Taxonomy" id="157072"/>
    <lineage>
        <taxon>Eukaryota</taxon>
        <taxon>Sar</taxon>
        <taxon>Stramenopiles</taxon>
        <taxon>Oomycota</taxon>
        <taxon>Saprolegniomycetes</taxon>
        <taxon>Saprolegniales</taxon>
        <taxon>Verrucalvaceae</taxon>
        <taxon>Aphanomyces</taxon>
    </lineage>
</organism>
<dbReference type="AlphaFoldDB" id="A0A024UQA0"/>